<comment type="subcellular location">
    <subcellularLocation>
        <location evidence="1">Cell membrane</location>
        <topology evidence="1">Multi-pass membrane protein</topology>
    </subcellularLocation>
</comment>
<dbReference type="InterPro" id="IPR020846">
    <property type="entry name" value="MFS_dom"/>
</dbReference>
<evidence type="ECO:0000256" key="5">
    <source>
        <dbReference type="ARBA" id="ARBA00023136"/>
    </source>
</evidence>
<evidence type="ECO:0000313" key="10">
    <source>
        <dbReference type="Proteomes" id="UP000588098"/>
    </source>
</evidence>
<feature type="transmembrane region" description="Helical" evidence="7">
    <location>
        <begin position="54"/>
        <end position="74"/>
    </location>
</feature>
<feature type="transmembrane region" description="Helical" evidence="7">
    <location>
        <begin position="262"/>
        <end position="285"/>
    </location>
</feature>
<feature type="transmembrane region" description="Helical" evidence="7">
    <location>
        <begin position="321"/>
        <end position="340"/>
    </location>
</feature>
<evidence type="ECO:0000256" key="6">
    <source>
        <dbReference type="SAM" id="MobiDB-lite"/>
    </source>
</evidence>
<dbReference type="Pfam" id="PF07690">
    <property type="entry name" value="MFS_1"/>
    <property type="match status" value="1"/>
</dbReference>
<feature type="region of interest" description="Disordered" evidence="6">
    <location>
        <begin position="422"/>
        <end position="453"/>
    </location>
</feature>
<evidence type="ECO:0000259" key="8">
    <source>
        <dbReference type="PROSITE" id="PS50850"/>
    </source>
</evidence>
<dbReference type="Gene3D" id="1.20.1250.20">
    <property type="entry name" value="MFS general substrate transporter like domains"/>
    <property type="match status" value="1"/>
</dbReference>
<feature type="transmembrane region" description="Helical" evidence="7">
    <location>
        <begin position="233"/>
        <end position="256"/>
    </location>
</feature>
<keyword evidence="10" id="KW-1185">Reference proteome</keyword>
<keyword evidence="3 7" id="KW-0812">Transmembrane</keyword>
<dbReference type="PANTHER" id="PTHR23513">
    <property type="entry name" value="INTEGRAL MEMBRANE EFFLUX PROTEIN-RELATED"/>
    <property type="match status" value="1"/>
</dbReference>
<gene>
    <name evidence="9" type="ORF">FHS42_006434</name>
</gene>
<keyword evidence="4 7" id="KW-1133">Transmembrane helix</keyword>
<accession>A0A7W9QFJ1</accession>
<dbReference type="RefSeq" id="WP_312867107.1">
    <property type="nucleotide sequence ID" value="NZ_JACHJL010000022.1"/>
</dbReference>
<dbReference type="SUPFAM" id="SSF103473">
    <property type="entry name" value="MFS general substrate transporter"/>
    <property type="match status" value="1"/>
</dbReference>
<evidence type="ECO:0000256" key="2">
    <source>
        <dbReference type="ARBA" id="ARBA00022475"/>
    </source>
</evidence>
<evidence type="ECO:0000313" key="9">
    <source>
        <dbReference type="EMBL" id="MBB5939341.1"/>
    </source>
</evidence>
<dbReference type="GO" id="GO:0022857">
    <property type="term" value="F:transmembrane transporter activity"/>
    <property type="evidence" value="ECO:0007669"/>
    <property type="project" value="InterPro"/>
</dbReference>
<organism evidence="9 10">
    <name type="scientific">Streptomyces zagrosensis</name>
    <dbReference type="NCBI Taxonomy" id="1042984"/>
    <lineage>
        <taxon>Bacteria</taxon>
        <taxon>Bacillati</taxon>
        <taxon>Actinomycetota</taxon>
        <taxon>Actinomycetes</taxon>
        <taxon>Kitasatosporales</taxon>
        <taxon>Streptomycetaceae</taxon>
        <taxon>Streptomyces</taxon>
    </lineage>
</organism>
<feature type="transmembrane region" description="Helical" evidence="7">
    <location>
        <begin position="388"/>
        <end position="407"/>
    </location>
</feature>
<dbReference type="EMBL" id="JACHJL010000022">
    <property type="protein sequence ID" value="MBB5939341.1"/>
    <property type="molecule type" value="Genomic_DNA"/>
</dbReference>
<dbReference type="InterPro" id="IPR036259">
    <property type="entry name" value="MFS_trans_sf"/>
</dbReference>
<dbReference type="PROSITE" id="PS50850">
    <property type="entry name" value="MFS"/>
    <property type="match status" value="1"/>
</dbReference>
<dbReference type="InterPro" id="IPR011701">
    <property type="entry name" value="MFS"/>
</dbReference>
<feature type="domain" description="Major facilitator superfamily (MFS) profile" evidence="8">
    <location>
        <begin position="178"/>
        <end position="453"/>
    </location>
</feature>
<sequence length="453" mass="46876">MNISDQTVAVSLWRDRRFRRFWAGQSVSQFGDRITELALPLIAISALHASTNQVAWLTALIWAPNLLAILLGAWVDQRARKRRLMVLADLVRGAVLLSVPVAYLLGTVTLGQLYAVAILTGAAGVLFNTAYPPFFVHLVPRASYVDANSKLSATRSASYVAGPAIGGALIQALTAPVTLVVDALSFLASAFLVGRVAIDEPPAAAGNAAGPSLWQRAREGLSFVVRHPVLRPALGCAATVNFFSFVAGSGLIVLFANRSLGLSAGLIGIAFGIGATGSLLGAVCAPKVSRRFGVGRSIVVGAVLFPAPIAITAAADGPLWLRAGALAATEFLSGFGVMLFDVNLNSLQAAVIPDGMRSRVAGAFSTINYGVRPIGAIVGGLLATFIGLRPTLLIAAVGGALSVLWLLPSPIPHIRSLAPNTTADTARDVTSPPAEAGGFSLRRVGVATDQPGP</sequence>
<comment type="caution">
    <text evidence="9">The sequence shown here is derived from an EMBL/GenBank/DDBJ whole genome shotgun (WGS) entry which is preliminary data.</text>
</comment>
<dbReference type="CDD" id="cd06173">
    <property type="entry name" value="MFS_MefA_like"/>
    <property type="match status" value="1"/>
</dbReference>
<reference evidence="9 10" key="1">
    <citation type="submission" date="2020-08" db="EMBL/GenBank/DDBJ databases">
        <title>Genomic Encyclopedia of Type Strains, Phase III (KMG-III): the genomes of soil and plant-associated and newly described type strains.</title>
        <authorList>
            <person name="Whitman W."/>
        </authorList>
    </citation>
    <scope>NUCLEOTIDE SEQUENCE [LARGE SCALE GENOMIC DNA]</scope>
    <source>
        <strain evidence="9 10">CECT 8305</strain>
    </source>
</reference>
<name>A0A7W9QFJ1_9ACTN</name>
<dbReference type="Proteomes" id="UP000588098">
    <property type="component" value="Unassembled WGS sequence"/>
</dbReference>
<evidence type="ECO:0000256" key="4">
    <source>
        <dbReference type="ARBA" id="ARBA00022989"/>
    </source>
</evidence>
<feature type="transmembrane region" description="Helical" evidence="7">
    <location>
        <begin position="297"/>
        <end position="315"/>
    </location>
</feature>
<feature type="transmembrane region" description="Helical" evidence="7">
    <location>
        <begin position="86"/>
        <end position="106"/>
    </location>
</feature>
<dbReference type="GO" id="GO:0005886">
    <property type="term" value="C:plasma membrane"/>
    <property type="evidence" value="ECO:0007669"/>
    <property type="project" value="UniProtKB-SubCell"/>
</dbReference>
<evidence type="ECO:0000256" key="1">
    <source>
        <dbReference type="ARBA" id="ARBA00004651"/>
    </source>
</evidence>
<keyword evidence="5 7" id="KW-0472">Membrane</keyword>
<keyword evidence="2" id="KW-1003">Cell membrane</keyword>
<protein>
    <submittedName>
        <fullName evidence="9">MFS family permease</fullName>
    </submittedName>
</protein>
<proteinExistence type="predicted"/>
<evidence type="ECO:0000256" key="3">
    <source>
        <dbReference type="ARBA" id="ARBA00022692"/>
    </source>
</evidence>
<evidence type="ECO:0000256" key="7">
    <source>
        <dbReference type="SAM" id="Phobius"/>
    </source>
</evidence>
<dbReference type="PANTHER" id="PTHR23513:SF6">
    <property type="entry name" value="MAJOR FACILITATOR SUPERFAMILY ASSOCIATED DOMAIN-CONTAINING PROTEIN"/>
    <property type="match status" value="1"/>
</dbReference>
<dbReference type="AlphaFoldDB" id="A0A7W9QFJ1"/>
<feature type="transmembrane region" description="Helical" evidence="7">
    <location>
        <begin position="112"/>
        <end position="131"/>
    </location>
</feature>